<organism evidence="2 3">
    <name type="scientific">Mucilaginibacter gracilis</name>
    <dbReference type="NCBI Taxonomy" id="423350"/>
    <lineage>
        <taxon>Bacteria</taxon>
        <taxon>Pseudomonadati</taxon>
        <taxon>Bacteroidota</taxon>
        <taxon>Sphingobacteriia</taxon>
        <taxon>Sphingobacteriales</taxon>
        <taxon>Sphingobacteriaceae</taxon>
        <taxon>Mucilaginibacter</taxon>
    </lineage>
</organism>
<protein>
    <submittedName>
        <fullName evidence="2">PAS domain S-box-containing protein</fullName>
    </submittedName>
</protein>
<comment type="caution">
    <text evidence="2">The sequence shown here is derived from an EMBL/GenBank/DDBJ whole genome shotgun (WGS) entry which is preliminary data.</text>
</comment>
<name>A0A495IWU0_9SPHI</name>
<dbReference type="PROSITE" id="PS50112">
    <property type="entry name" value="PAS"/>
    <property type="match status" value="1"/>
</dbReference>
<dbReference type="SUPFAM" id="SSF55785">
    <property type="entry name" value="PYP-like sensor domain (PAS domain)"/>
    <property type="match status" value="2"/>
</dbReference>
<evidence type="ECO:0000313" key="2">
    <source>
        <dbReference type="EMBL" id="RKR81206.1"/>
    </source>
</evidence>
<dbReference type="Proteomes" id="UP000268007">
    <property type="component" value="Unassembled WGS sequence"/>
</dbReference>
<dbReference type="SMART" id="SM00091">
    <property type="entry name" value="PAS"/>
    <property type="match status" value="1"/>
</dbReference>
<dbReference type="Gene3D" id="3.30.450.20">
    <property type="entry name" value="PAS domain"/>
    <property type="match status" value="2"/>
</dbReference>
<dbReference type="OrthoDB" id="6231665at2"/>
<sequence length="259" mass="29939">MLNKLLYALNDFAWAYNPALQQYVFIGPNAQQVLGLSTDEVSADVNFLQKRILAEDKEHVLKVIESLTPNNWVELYYRINIDGETKWLFEKRTCFIEEGSNHEVVLSVIKDVSDQKAVKYHLEKALGDFSVLFEKNKSPMWIYEIPSLRIIKVNQAAIGHYGYSHAEFLNMTIRDVRPKLDLAAFNEYIFRKGITKNKLRGNNAAGIWRHQNKSGDIIYAEITGHEIKYNHTSCRIIIATDVTERVLFEEERDKEAAAR</sequence>
<dbReference type="Pfam" id="PF13426">
    <property type="entry name" value="PAS_9"/>
    <property type="match status" value="1"/>
</dbReference>
<proteinExistence type="predicted"/>
<dbReference type="RefSeq" id="WP_121196924.1">
    <property type="nucleotide sequence ID" value="NZ_RBKU01000001.1"/>
</dbReference>
<dbReference type="AlphaFoldDB" id="A0A495IWU0"/>
<accession>A0A495IWU0</accession>
<gene>
    <name evidence="2" type="ORF">BDD43_1351</name>
</gene>
<dbReference type="EMBL" id="RBKU01000001">
    <property type="protein sequence ID" value="RKR81206.1"/>
    <property type="molecule type" value="Genomic_DNA"/>
</dbReference>
<keyword evidence="3" id="KW-1185">Reference proteome</keyword>
<feature type="domain" description="PAS" evidence="1">
    <location>
        <begin position="1"/>
        <end position="71"/>
    </location>
</feature>
<evidence type="ECO:0000259" key="1">
    <source>
        <dbReference type="PROSITE" id="PS50112"/>
    </source>
</evidence>
<reference evidence="2 3" key="1">
    <citation type="submission" date="2018-10" db="EMBL/GenBank/DDBJ databases">
        <title>Genomic Encyclopedia of Archaeal and Bacterial Type Strains, Phase II (KMG-II): from individual species to whole genera.</title>
        <authorList>
            <person name="Goeker M."/>
        </authorList>
    </citation>
    <scope>NUCLEOTIDE SEQUENCE [LARGE SCALE GENOMIC DNA]</scope>
    <source>
        <strain evidence="2 3">DSM 18602</strain>
    </source>
</reference>
<evidence type="ECO:0000313" key="3">
    <source>
        <dbReference type="Proteomes" id="UP000268007"/>
    </source>
</evidence>
<dbReference type="InterPro" id="IPR035965">
    <property type="entry name" value="PAS-like_dom_sf"/>
</dbReference>
<dbReference type="NCBIfam" id="TIGR00229">
    <property type="entry name" value="sensory_box"/>
    <property type="match status" value="1"/>
</dbReference>
<dbReference type="InterPro" id="IPR000014">
    <property type="entry name" value="PAS"/>
</dbReference>
<dbReference type="CDD" id="cd00130">
    <property type="entry name" value="PAS"/>
    <property type="match status" value="1"/>
</dbReference>